<dbReference type="Pfam" id="PF01547">
    <property type="entry name" value="SBP_bac_1"/>
    <property type="match status" value="1"/>
</dbReference>
<dbReference type="GO" id="GO:0055085">
    <property type="term" value="P:transmembrane transport"/>
    <property type="evidence" value="ECO:0007669"/>
    <property type="project" value="InterPro"/>
</dbReference>
<evidence type="ECO:0000256" key="1">
    <source>
        <dbReference type="ARBA" id="ARBA00008520"/>
    </source>
</evidence>
<dbReference type="InterPro" id="IPR006059">
    <property type="entry name" value="SBP"/>
</dbReference>
<dbReference type="EMBL" id="DTGG01000143">
    <property type="protein sequence ID" value="HFZ09406.1"/>
    <property type="molecule type" value="Genomic_DNA"/>
</dbReference>
<evidence type="ECO:0000256" key="2">
    <source>
        <dbReference type="ARBA" id="ARBA00022448"/>
    </source>
</evidence>
<sequence>MHPNVTINYVKKDYETYEEDLLNALAAGTGPDIFMLRHDTIPKHLDKLAPAPQGFNLIEQDKNEPKKDLPTQFKELFVKAAYDDLVYDNKVYGVPLSMESLGLFYNPQLFEKASEEQSQILKSGAESEAEQEKISNERKRISNLLSGPPQNWTDFIEVTKLLTKKDEKGNIIRAGIALGEGKNTIKSADILSLLMLQNNTQMTTADKKTATFNLSVKKTDGSIVYPGTSALEFYTSFARQTKETYTWNKTLPDSVTAFGEQKAAMMFYYSYIAPILKRKYPELKFEMAPMPQIKGITDRVDYSFFWGEVVSKSTPYPLVAWDFLKFISSKEYAMQYSQATQRPTALLEKAKKAASEAQTAYLENFTGLNVFDAQALTATNWYKGGEPQKINEIFQNMIEATVEKGQSPQAAIDAAAASVTNILEQAEPLIERKQKEL</sequence>
<comment type="similarity">
    <text evidence="1">Belongs to the bacterial solute-binding protein 1 family.</text>
</comment>
<dbReference type="AlphaFoldDB" id="A0A7V3JAL3"/>
<gene>
    <name evidence="4" type="ORF">ENV41_04685</name>
</gene>
<dbReference type="InterPro" id="IPR006061">
    <property type="entry name" value="SBP_1_CS"/>
</dbReference>
<dbReference type="InterPro" id="IPR050490">
    <property type="entry name" value="Bact_solute-bd_prot1"/>
</dbReference>
<name>A0A7V3JAL3_UNCC3</name>
<protein>
    <submittedName>
        <fullName evidence="4">Extracellular solute-binding protein</fullName>
    </submittedName>
</protein>
<dbReference type="PROSITE" id="PS01037">
    <property type="entry name" value="SBP_BACTERIAL_1"/>
    <property type="match status" value="1"/>
</dbReference>
<dbReference type="PANTHER" id="PTHR43649">
    <property type="entry name" value="ARABINOSE-BINDING PROTEIN-RELATED"/>
    <property type="match status" value="1"/>
</dbReference>
<reference evidence="4" key="1">
    <citation type="journal article" date="2020" name="mSystems">
        <title>Genome- and Community-Level Interaction Insights into Carbon Utilization and Element Cycling Functions of Hydrothermarchaeota in Hydrothermal Sediment.</title>
        <authorList>
            <person name="Zhou Z."/>
            <person name="Liu Y."/>
            <person name="Xu W."/>
            <person name="Pan J."/>
            <person name="Luo Z.H."/>
            <person name="Li M."/>
        </authorList>
    </citation>
    <scope>NUCLEOTIDE SEQUENCE [LARGE SCALE GENOMIC DNA]</scope>
    <source>
        <strain evidence="4">SpSt-757</strain>
    </source>
</reference>
<organism evidence="4">
    <name type="scientific">candidate division CPR3 bacterium</name>
    <dbReference type="NCBI Taxonomy" id="2268181"/>
    <lineage>
        <taxon>Bacteria</taxon>
        <taxon>Bacteria division CPR3</taxon>
    </lineage>
</organism>
<evidence type="ECO:0000313" key="4">
    <source>
        <dbReference type="EMBL" id="HFZ09406.1"/>
    </source>
</evidence>
<keyword evidence="3" id="KW-0732">Signal</keyword>
<keyword evidence="2" id="KW-0813">Transport</keyword>
<dbReference type="PANTHER" id="PTHR43649:SF34">
    <property type="entry name" value="ABC TRANSPORTER PERIPLASMIC-BINDING PROTEIN YCJN-RELATED"/>
    <property type="match status" value="1"/>
</dbReference>
<proteinExistence type="inferred from homology"/>
<evidence type="ECO:0000256" key="3">
    <source>
        <dbReference type="ARBA" id="ARBA00022729"/>
    </source>
</evidence>
<dbReference type="SUPFAM" id="SSF53850">
    <property type="entry name" value="Periplasmic binding protein-like II"/>
    <property type="match status" value="1"/>
</dbReference>
<comment type="caution">
    <text evidence="4">The sequence shown here is derived from an EMBL/GenBank/DDBJ whole genome shotgun (WGS) entry which is preliminary data.</text>
</comment>
<dbReference type="Gene3D" id="3.40.190.10">
    <property type="entry name" value="Periplasmic binding protein-like II"/>
    <property type="match status" value="1"/>
</dbReference>
<accession>A0A7V3JAL3</accession>